<keyword evidence="1" id="KW-0472">Membrane</keyword>
<reference evidence="2 3" key="1">
    <citation type="journal article" date="2024" name="Ann. Entomol. Soc. Am.">
        <title>Genomic analyses of the southern and eastern yellowjacket wasps (Hymenoptera: Vespidae) reveal evolutionary signatures of social life.</title>
        <authorList>
            <person name="Catto M.A."/>
            <person name="Caine P.B."/>
            <person name="Orr S.E."/>
            <person name="Hunt B.G."/>
            <person name="Goodisman M.A.D."/>
        </authorList>
    </citation>
    <scope>NUCLEOTIDE SEQUENCE [LARGE SCALE GENOMIC DNA]</scope>
    <source>
        <strain evidence="2">233</strain>
        <tissue evidence="2">Head and thorax</tissue>
    </source>
</reference>
<keyword evidence="3" id="KW-1185">Reference proteome</keyword>
<gene>
    <name evidence="2" type="ORF">V1478_016331</name>
</gene>
<dbReference type="AlphaFoldDB" id="A0ABD1ZZH3"/>
<keyword evidence="1" id="KW-0812">Transmembrane</keyword>
<accession>A0ABD1ZZH3</accession>
<keyword evidence="1" id="KW-1133">Transmembrane helix</keyword>
<feature type="transmembrane region" description="Helical" evidence="1">
    <location>
        <begin position="80"/>
        <end position="97"/>
    </location>
</feature>
<dbReference type="Proteomes" id="UP001607302">
    <property type="component" value="Unassembled WGS sequence"/>
</dbReference>
<evidence type="ECO:0000313" key="3">
    <source>
        <dbReference type="Proteomes" id="UP001607302"/>
    </source>
</evidence>
<comment type="caution">
    <text evidence="2">The sequence shown here is derived from an EMBL/GenBank/DDBJ whole genome shotgun (WGS) entry which is preliminary data.</text>
</comment>
<name>A0ABD1ZZH3_VESSQ</name>
<evidence type="ECO:0000256" key="1">
    <source>
        <dbReference type="SAM" id="Phobius"/>
    </source>
</evidence>
<dbReference type="EMBL" id="JAUDFV010000157">
    <property type="protein sequence ID" value="KAL2713774.1"/>
    <property type="molecule type" value="Genomic_DNA"/>
</dbReference>
<sequence>MLVLYTNIKCHTVRPWMHVFARARVRLSVHVHHESKFTVLSYFVINVFVNKKNANLVSELQHLLNPMDCYPTRMTLSARIYFYITYQMFVIAYTFLLKLNSNN</sequence>
<evidence type="ECO:0000313" key="2">
    <source>
        <dbReference type="EMBL" id="KAL2713774.1"/>
    </source>
</evidence>
<protein>
    <submittedName>
        <fullName evidence="2">Uncharacterized protein</fullName>
    </submittedName>
</protein>
<organism evidence="2 3">
    <name type="scientific">Vespula squamosa</name>
    <name type="common">Southern yellow jacket</name>
    <name type="synonym">Wasp</name>
    <dbReference type="NCBI Taxonomy" id="30214"/>
    <lineage>
        <taxon>Eukaryota</taxon>
        <taxon>Metazoa</taxon>
        <taxon>Ecdysozoa</taxon>
        <taxon>Arthropoda</taxon>
        <taxon>Hexapoda</taxon>
        <taxon>Insecta</taxon>
        <taxon>Pterygota</taxon>
        <taxon>Neoptera</taxon>
        <taxon>Endopterygota</taxon>
        <taxon>Hymenoptera</taxon>
        <taxon>Apocrita</taxon>
        <taxon>Aculeata</taxon>
        <taxon>Vespoidea</taxon>
        <taxon>Vespidae</taxon>
        <taxon>Vespinae</taxon>
        <taxon>Vespula</taxon>
    </lineage>
</organism>
<proteinExistence type="predicted"/>